<dbReference type="RefSeq" id="WP_219426265.1">
    <property type="nucleotide sequence ID" value="NZ_JAHXQY010000015.1"/>
</dbReference>
<accession>A0AAW4NRH2</accession>
<gene>
    <name evidence="4" type="primary">glpB</name>
    <name evidence="4" type="ORF">KZY68_08855</name>
</gene>
<dbReference type="AlphaFoldDB" id="A0AAW4NRH2"/>
<dbReference type="InterPro" id="IPR009158">
    <property type="entry name" value="G3P_DH_GlpB_su"/>
</dbReference>
<dbReference type="Proteomes" id="UP001196873">
    <property type="component" value="Unassembled WGS sequence"/>
</dbReference>
<sequence>MRFDTIIIGGGLSGMTCAAMLAKGGHKVGLVTTGKSTLQFNSGSFDLMGYVEGQAVEHPLEALKQLPEGHPYHKIDGDKIGSYIEEAKKLLEEAGLTFKGTAEKNHFRLSPIGVLKPTWLTLDMLFTVENAEELKGKKLLLANIEGFLDWPMPYLSDSLLTLGAEVRSVTFTTDILEFARTSTTEMRATNIAKYLQKPERVKEIAQKLNAIAEDCDCILMPAVLGLHNEKELRLLQNEVQKPIQFVATMPPSVPGNYIQNRLTDLLHQLGVVIFNSDTVESGQLKDNRLVAVTTEKLEETLLEADQFVLATGSFISGGLVSNYETICEPILNCDINTLQQRDRWTSEYLFDEHAYMGFGIQTDDKFHVTKEGKTIENVFAVGSVLSGNNSIRQANDTGVSMLTAINVAHNILNIKDHAS</sequence>
<feature type="domain" description="FAD-dependent oxidoreductase 2 FAD-binding" evidence="3">
    <location>
        <begin position="4"/>
        <end position="391"/>
    </location>
</feature>
<dbReference type="GO" id="GO:0004368">
    <property type="term" value="F:glycerol-3-phosphate dehydrogenase (quinone) activity"/>
    <property type="evidence" value="ECO:0007669"/>
    <property type="project" value="UniProtKB-EC"/>
</dbReference>
<dbReference type="InterPro" id="IPR003953">
    <property type="entry name" value="FAD-dep_OxRdtase_2_FAD-bd"/>
</dbReference>
<evidence type="ECO:0000256" key="2">
    <source>
        <dbReference type="ARBA" id="ARBA00023002"/>
    </source>
</evidence>
<evidence type="ECO:0000313" key="4">
    <source>
        <dbReference type="EMBL" id="MBW4866112.1"/>
    </source>
</evidence>
<dbReference type="Pfam" id="PF00890">
    <property type="entry name" value="FAD_binding_2"/>
    <property type="match status" value="1"/>
</dbReference>
<dbReference type="EC" id="1.1.5.3" evidence="4"/>
<proteinExistence type="predicted"/>
<organism evidence="4 5">
    <name type="scientific">Segatella salivae</name>
    <dbReference type="NCBI Taxonomy" id="228604"/>
    <lineage>
        <taxon>Bacteria</taxon>
        <taxon>Pseudomonadati</taxon>
        <taxon>Bacteroidota</taxon>
        <taxon>Bacteroidia</taxon>
        <taxon>Bacteroidales</taxon>
        <taxon>Prevotellaceae</taxon>
        <taxon>Segatella</taxon>
    </lineage>
</organism>
<keyword evidence="1" id="KW-0285">Flavoprotein</keyword>
<evidence type="ECO:0000259" key="3">
    <source>
        <dbReference type="Pfam" id="PF00890"/>
    </source>
</evidence>
<dbReference type="GO" id="GO:0009331">
    <property type="term" value="C:glycerol-3-phosphate dehydrogenase (FAD) complex"/>
    <property type="evidence" value="ECO:0007669"/>
    <property type="project" value="InterPro"/>
</dbReference>
<comment type="caution">
    <text evidence="4">The sequence shown here is derived from an EMBL/GenBank/DDBJ whole genome shotgun (WGS) entry which is preliminary data.</text>
</comment>
<evidence type="ECO:0000256" key="1">
    <source>
        <dbReference type="ARBA" id="ARBA00022630"/>
    </source>
</evidence>
<reference evidence="4" key="1">
    <citation type="submission" date="2021-07" db="EMBL/GenBank/DDBJ databases">
        <title>Genomic diversity and antimicrobial resistance of Prevotella spp. isolated from chronic lung disease airways.</title>
        <authorList>
            <person name="Webb K.A."/>
            <person name="Olagoke O.S."/>
            <person name="Baird T."/>
            <person name="Neill J."/>
            <person name="Pham A."/>
            <person name="Wells T.J."/>
            <person name="Ramsay K.A."/>
            <person name="Bell S.C."/>
            <person name="Sarovich D.S."/>
            <person name="Price E.P."/>
        </authorList>
    </citation>
    <scope>NUCLEOTIDE SEQUENCE</scope>
    <source>
        <strain evidence="4">SCHI0047.S.3</strain>
    </source>
</reference>
<protein>
    <submittedName>
        <fullName evidence="4">Glycerol-3-phosphate dehydrogenase subunit GlpB</fullName>
        <ecNumber evidence="4">1.1.5.3</ecNumber>
    </submittedName>
</protein>
<dbReference type="PIRSF" id="PIRSF000141">
    <property type="entry name" value="Anaerobic_G3P_dh"/>
    <property type="match status" value="1"/>
</dbReference>
<dbReference type="NCBIfam" id="NF003719">
    <property type="entry name" value="PRK05329.1-2"/>
    <property type="match status" value="1"/>
</dbReference>
<dbReference type="NCBIfam" id="NF003720">
    <property type="entry name" value="PRK05329.1-3"/>
    <property type="match status" value="1"/>
</dbReference>
<evidence type="ECO:0000313" key="5">
    <source>
        <dbReference type="Proteomes" id="UP001196873"/>
    </source>
</evidence>
<dbReference type="NCBIfam" id="TIGR03378">
    <property type="entry name" value="glycerol3P_GlpB"/>
    <property type="match status" value="1"/>
</dbReference>
<dbReference type="EMBL" id="JAHXRF010000012">
    <property type="protein sequence ID" value="MBW4866112.1"/>
    <property type="molecule type" value="Genomic_DNA"/>
</dbReference>
<keyword evidence="2 4" id="KW-0560">Oxidoreductase</keyword>
<name>A0AAW4NRH2_9BACT</name>